<sequence>MAQQQFAPKYRNNITHTRVMSLWGKNEEGTAASFNLYITGNILHLTVYTGLNEDKQKRQSRIKFDFKDGQLVSFLTILDTLLSMQDIPLEGKKISSSAAIHGYIKTQSMSKAERRELGKVIVGRDDKGIYYITAINNTHGKVKFNFELDRDIVLYDINSQDPLPREEASRRVMVSFVNNAKLIIANVLTQEYVDKEANEGKDGKSNNYNRSNQSNNNQSGQSGNSQPATAPDSSDSDDDFFM</sequence>
<dbReference type="EMBL" id="BK015301">
    <property type="protein sequence ID" value="DAE00263.1"/>
    <property type="molecule type" value="Genomic_DNA"/>
</dbReference>
<reference evidence="2" key="1">
    <citation type="journal article" date="2021" name="Proc. Natl. Acad. Sci. U.S.A.">
        <title>A Catalog of Tens of Thousands of Viruses from Human Metagenomes Reveals Hidden Associations with Chronic Diseases.</title>
        <authorList>
            <person name="Tisza M.J."/>
            <person name="Buck C.B."/>
        </authorList>
    </citation>
    <scope>NUCLEOTIDE SEQUENCE</scope>
    <source>
        <strain evidence="2">CtLnO19</strain>
    </source>
</reference>
<feature type="region of interest" description="Disordered" evidence="1">
    <location>
        <begin position="197"/>
        <end position="242"/>
    </location>
</feature>
<organism evidence="2">
    <name type="scientific">Myoviridae sp. ctLnO19</name>
    <dbReference type="NCBI Taxonomy" id="2825085"/>
    <lineage>
        <taxon>Viruses</taxon>
        <taxon>Duplodnaviria</taxon>
        <taxon>Heunggongvirae</taxon>
        <taxon>Uroviricota</taxon>
        <taxon>Caudoviricetes</taxon>
    </lineage>
</organism>
<feature type="compositionally biased region" description="Low complexity" evidence="1">
    <location>
        <begin position="205"/>
        <end position="226"/>
    </location>
</feature>
<evidence type="ECO:0000313" key="2">
    <source>
        <dbReference type="EMBL" id="DAE00263.1"/>
    </source>
</evidence>
<accession>A0A8S5NZK2</accession>
<proteinExistence type="predicted"/>
<evidence type="ECO:0000256" key="1">
    <source>
        <dbReference type="SAM" id="MobiDB-lite"/>
    </source>
</evidence>
<protein>
    <submittedName>
        <fullName evidence="2">Uncharacterized protein</fullName>
    </submittedName>
</protein>
<name>A0A8S5NZK2_9CAUD</name>